<dbReference type="AlphaFoldDB" id="A0A1D2NKT0"/>
<dbReference type="GO" id="GO:0005525">
    <property type="term" value="F:GTP binding"/>
    <property type="evidence" value="ECO:0007669"/>
    <property type="project" value="UniProtKB-KW"/>
</dbReference>
<dbReference type="CDD" id="cd16264">
    <property type="entry name" value="snRNP_III"/>
    <property type="match status" value="1"/>
</dbReference>
<evidence type="ECO:0000256" key="7">
    <source>
        <dbReference type="SAM" id="MobiDB-lite"/>
    </source>
</evidence>
<dbReference type="FunFam" id="2.40.30.10:FF:000029">
    <property type="entry name" value="116 kDa U5 small nuclear ribonucleoprotein component"/>
    <property type="match status" value="1"/>
</dbReference>
<dbReference type="PROSITE" id="PS51722">
    <property type="entry name" value="G_TR_2"/>
    <property type="match status" value="1"/>
</dbReference>
<dbReference type="STRING" id="48709.A0A1D2NKT0"/>
<dbReference type="FunFam" id="3.30.70.870:FF:000002">
    <property type="entry name" value="Translation elongation factor 2"/>
    <property type="match status" value="1"/>
</dbReference>
<evidence type="ECO:0000256" key="1">
    <source>
        <dbReference type="ARBA" id="ARBA00004123"/>
    </source>
</evidence>
<dbReference type="Pfam" id="PF03144">
    <property type="entry name" value="GTP_EFTU_D2"/>
    <property type="match status" value="1"/>
</dbReference>
<dbReference type="InterPro" id="IPR004161">
    <property type="entry name" value="EFTu-like_2"/>
</dbReference>
<keyword evidence="6" id="KW-0539">Nucleus</keyword>
<dbReference type="Gene3D" id="3.30.70.240">
    <property type="match status" value="1"/>
</dbReference>
<evidence type="ECO:0000256" key="3">
    <source>
        <dbReference type="ARBA" id="ARBA00022741"/>
    </source>
</evidence>
<dbReference type="OMA" id="YIFRPIR"/>
<dbReference type="CDD" id="cd01683">
    <property type="entry name" value="EF2_IV_snRNP"/>
    <property type="match status" value="1"/>
</dbReference>
<evidence type="ECO:0000259" key="8">
    <source>
        <dbReference type="PROSITE" id="PS51722"/>
    </source>
</evidence>
<dbReference type="Gene3D" id="3.40.50.300">
    <property type="entry name" value="P-loop containing nucleotide triphosphate hydrolases"/>
    <property type="match status" value="1"/>
</dbReference>
<gene>
    <name evidence="9" type="ORF">Ocin01_00747</name>
</gene>
<dbReference type="GO" id="GO:0071007">
    <property type="term" value="C:U2-type catalytic step 2 spliceosome"/>
    <property type="evidence" value="ECO:0007669"/>
    <property type="project" value="TreeGrafter"/>
</dbReference>
<dbReference type="Pfam" id="PF16004">
    <property type="entry name" value="EFTUD2"/>
    <property type="match status" value="1"/>
</dbReference>
<dbReference type="Gene3D" id="2.40.30.10">
    <property type="entry name" value="Translation factors"/>
    <property type="match status" value="1"/>
</dbReference>
<dbReference type="NCBIfam" id="TIGR00231">
    <property type="entry name" value="small_GTP"/>
    <property type="match status" value="1"/>
</dbReference>
<evidence type="ECO:0000256" key="4">
    <source>
        <dbReference type="ARBA" id="ARBA00023134"/>
    </source>
</evidence>
<dbReference type="InterPro" id="IPR027417">
    <property type="entry name" value="P-loop_NTPase"/>
</dbReference>
<dbReference type="GO" id="GO:0030623">
    <property type="term" value="F:U5 snRNA binding"/>
    <property type="evidence" value="ECO:0007669"/>
    <property type="project" value="TreeGrafter"/>
</dbReference>
<evidence type="ECO:0000313" key="10">
    <source>
        <dbReference type="Proteomes" id="UP000094527"/>
    </source>
</evidence>
<dbReference type="SUPFAM" id="SSF54980">
    <property type="entry name" value="EF-G C-terminal domain-like"/>
    <property type="match status" value="2"/>
</dbReference>
<dbReference type="Gene3D" id="3.30.70.870">
    <property type="entry name" value="Elongation Factor G (Translational Gtpase), domain 3"/>
    <property type="match status" value="1"/>
</dbReference>
<dbReference type="SUPFAM" id="SSF50447">
    <property type="entry name" value="Translation proteins"/>
    <property type="match status" value="1"/>
</dbReference>
<feature type="compositionally biased region" description="Acidic residues" evidence="7">
    <location>
        <begin position="17"/>
        <end position="42"/>
    </location>
</feature>
<dbReference type="OrthoDB" id="364892at2759"/>
<keyword evidence="10" id="KW-1185">Reference proteome</keyword>
<reference evidence="9 10" key="1">
    <citation type="journal article" date="2016" name="Genome Biol. Evol.">
        <title>Gene Family Evolution Reflects Adaptation to Soil Environmental Stressors in the Genome of the Collembolan Orchesella cincta.</title>
        <authorList>
            <person name="Faddeeva-Vakhrusheva A."/>
            <person name="Derks M.F."/>
            <person name="Anvar S.Y."/>
            <person name="Agamennone V."/>
            <person name="Suring W."/>
            <person name="Smit S."/>
            <person name="van Straalen N.M."/>
            <person name="Roelofs D."/>
        </authorList>
    </citation>
    <scope>NUCLEOTIDE SEQUENCE [LARGE SCALE GENOMIC DNA]</scope>
    <source>
        <tissue evidence="9">Mixed pool</tissue>
    </source>
</reference>
<dbReference type="Gene3D" id="3.30.230.10">
    <property type="match status" value="1"/>
</dbReference>
<proteinExistence type="predicted"/>
<evidence type="ECO:0000256" key="6">
    <source>
        <dbReference type="ARBA" id="ARBA00023242"/>
    </source>
</evidence>
<dbReference type="FunFam" id="3.90.1430.10:FF:000001">
    <property type="entry name" value="116 kDa U5 small nuclear ribonucleoprotein component"/>
    <property type="match status" value="1"/>
</dbReference>
<keyword evidence="3" id="KW-0547">Nucleotide-binding</keyword>
<keyword evidence="2" id="KW-0507">mRNA processing</keyword>
<dbReference type="FunFam" id="3.30.230.10:FF:000009">
    <property type="entry name" value="116 kDa U5 small nuclear ribonucleoprotein component"/>
    <property type="match status" value="1"/>
</dbReference>
<organism evidence="9 10">
    <name type="scientific">Orchesella cincta</name>
    <name type="common">Springtail</name>
    <name type="synonym">Podura cincta</name>
    <dbReference type="NCBI Taxonomy" id="48709"/>
    <lineage>
        <taxon>Eukaryota</taxon>
        <taxon>Metazoa</taxon>
        <taxon>Ecdysozoa</taxon>
        <taxon>Arthropoda</taxon>
        <taxon>Hexapoda</taxon>
        <taxon>Collembola</taxon>
        <taxon>Entomobryomorpha</taxon>
        <taxon>Entomobryoidea</taxon>
        <taxon>Orchesellidae</taxon>
        <taxon>Orchesellinae</taxon>
        <taxon>Orchesella</taxon>
    </lineage>
</organism>
<dbReference type="SMART" id="SM00889">
    <property type="entry name" value="EFG_IV"/>
    <property type="match status" value="1"/>
</dbReference>
<evidence type="ECO:0000256" key="5">
    <source>
        <dbReference type="ARBA" id="ARBA00023187"/>
    </source>
</evidence>
<dbReference type="InterPro" id="IPR005517">
    <property type="entry name" value="Transl_elong_EFG/EF2_IV"/>
</dbReference>
<dbReference type="CDD" id="cd04167">
    <property type="entry name" value="Snu114p"/>
    <property type="match status" value="1"/>
</dbReference>
<dbReference type="InterPro" id="IPR031950">
    <property type="entry name" value="EFTUD2_N"/>
</dbReference>
<dbReference type="Pfam" id="PF00679">
    <property type="entry name" value="EFG_C"/>
    <property type="match status" value="1"/>
</dbReference>
<dbReference type="FunFam" id="3.40.50.300:FF:000646">
    <property type="entry name" value="U5 small nuclear ribonucleoprotein component"/>
    <property type="match status" value="1"/>
</dbReference>
<evidence type="ECO:0000256" key="2">
    <source>
        <dbReference type="ARBA" id="ARBA00022664"/>
    </source>
</evidence>
<dbReference type="Pfam" id="PF03764">
    <property type="entry name" value="EFG_IV"/>
    <property type="match status" value="1"/>
</dbReference>
<dbReference type="FunFam" id="3.30.70.240:FF:000004">
    <property type="entry name" value="116 kDa U5 small nuclear ribonucleoprotein"/>
    <property type="match status" value="1"/>
</dbReference>
<comment type="subcellular location">
    <subcellularLocation>
        <location evidence="1">Nucleus</location>
    </subcellularLocation>
</comment>
<dbReference type="InterPro" id="IPR000795">
    <property type="entry name" value="T_Tr_GTP-bd_dom"/>
</dbReference>
<dbReference type="GO" id="GO:0003924">
    <property type="term" value="F:GTPase activity"/>
    <property type="evidence" value="ECO:0007669"/>
    <property type="project" value="InterPro"/>
</dbReference>
<dbReference type="Gene3D" id="3.90.1430.10">
    <property type="entry name" value="Yeast translation eEF2 (G' domain)"/>
    <property type="match status" value="1"/>
</dbReference>
<dbReference type="GO" id="GO:0005829">
    <property type="term" value="C:cytosol"/>
    <property type="evidence" value="ECO:0007669"/>
    <property type="project" value="TreeGrafter"/>
</dbReference>
<dbReference type="GO" id="GO:0000398">
    <property type="term" value="P:mRNA splicing, via spliceosome"/>
    <property type="evidence" value="ECO:0007669"/>
    <property type="project" value="TreeGrafter"/>
</dbReference>
<feature type="region of interest" description="Disordered" evidence="7">
    <location>
        <begin position="1"/>
        <end position="56"/>
    </location>
</feature>
<dbReference type="EMBL" id="LJIJ01000013">
    <property type="protein sequence ID" value="ODN05883.1"/>
    <property type="molecule type" value="Genomic_DNA"/>
</dbReference>
<dbReference type="InterPro" id="IPR020568">
    <property type="entry name" value="Ribosomal_Su5_D2-typ_SF"/>
</dbReference>
<dbReference type="InterPro" id="IPR044121">
    <property type="entry name" value="Snu114_GTP-bd"/>
</dbReference>
<dbReference type="InterPro" id="IPR035655">
    <property type="entry name" value="U5-116kDa_C"/>
</dbReference>
<sequence>MDGDLYDEFGNYIGPDLDSEEEEEEEDQHDDDVDADDDEMDHDEGHEEDTGAPTSTAVVLHEDKKYYPTALEVYGPDVETIVQEEDAQALTEPIIKPVRKIKFEHVEKDLPRTTYDMEFLADLMDNADLIRNVGLVGHLHHGKTSFVDCLVEQTHPDIQLNPNVDKALVRYTDTLVTEQDRGVTTKAMPITVVMQDTKNKSYLLNITDTPGHINFSDEVTAAMRLCDGIVVFVDAAEGVMLNTERILKHAVQEKMAITLCINKIDRLILELKLPPQDAYYKMKHIIEEVNALLSMFSGDDPDNCTHMSPVKGNVCFASSQYSMCFSVKSFATMYAQMYGDVNISGFAERLWGDVYFHSKTRKFSRKPPNSSAQRSFVEFILEPMYKIFSHITGDVDSCLPTLCDELGIRLTKEESRLNIRPLLRLVFQRFLGDFSGFVDMLAHHIPSPSANAKAKLSHIYTGVLDSEIGDDMLSCDPEGILMVHSTKMYPTEDCVCFHVFGRVFSGTLHANQTVRILGENYSLADEEDSRVLTIGRLWIYEARYKIEVSRVPAGNWVLMEGIDQPIVKTATITSARTKEDLYIFRPLRFNTQSVIKIAVEPVNPSELPKMLDGLRKVNKSYPLVSTKVEESGEHIVLGTGELYLDCVMHDLRKMYSEIDIKVADPVVCFCETVVETSSLKCFAETPNKKNKLTMIAEPLEKGLAEDIENEVVSIGWNKKRLGEFFQTKYDWDLLAARSIWAFGPDVNGPNILVDDTLPSEVDKTLLNTVKDSIVQGFQWGTREGPLCEEPIRNVKFKILDAAISTEPIHRGGGQVIPTARRVAYSAFLMATPRLMEPYLFVEVLAPADCVSAVYTVLARRRGHVTQDSPVPGSPLYTIKAFVPAIDSFGFETDLRTHTLGQAFCLSVFHHWQIVPGDPLDKSIIIKPLEPQPSTHLAREFMIKTRRRKGLSEDVAINKFFDDPMLLELAKQDVMLNYPL</sequence>
<dbReference type="Pfam" id="PF00009">
    <property type="entry name" value="GTP_EFTU"/>
    <property type="match status" value="1"/>
</dbReference>
<dbReference type="SUPFAM" id="SSF52540">
    <property type="entry name" value="P-loop containing nucleoside triphosphate hydrolases"/>
    <property type="match status" value="1"/>
</dbReference>
<dbReference type="CDD" id="cd04090">
    <property type="entry name" value="EF2_II_snRNP"/>
    <property type="match status" value="1"/>
</dbReference>
<evidence type="ECO:0000313" key="9">
    <source>
        <dbReference type="EMBL" id="ODN05883.1"/>
    </source>
</evidence>
<dbReference type="InterPro" id="IPR035647">
    <property type="entry name" value="EFG_III/V"/>
</dbReference>
<comment type="caution">
    <text evidence="9">The sequence shown here is derived from an EMBL/GenBank/DDBJ whole genome shotgun (WGS) entry which is preliminary data.</text>
</comment>
<feature type="domain" description="Tr-type G" evidence="8">
    <location>
        <begin position="128"/>
        <end position="322"/>
    </location>
</feature>
<dbReference type="InterPro" id="IPR005225">
    <property type="entry name" value="Small_GTP-bd"/>
</dbReference>
<dbReference type="PANTHER" id="PTHR42908:SF6">
    <property type="entry name" value="116 KDA U5 SMALL NUCLEAR RIBONUCLEOPROTEIN COMPONENT"/>
    <property type="match status" value="1"/>
</dbReference>
<name>A0A1D2NKT0_ORCCI</name>
<dbReference type="GO" id="GO:0046540">
    <property type="term" value="C:U4/U6 x U5 tri-snRNP complex"/>
    <property type="evidence" value="ECO:0007669"/>
    <property type="project" value="TreeGrafter"/>
</dbReference>
<dbReference type="PRINTS" id="PR00315">
    <property type="entry name" value="ELONGATNFCT"/>
</dbReference>
<dbReference type="InterPro" id="IPR014721">
    <property type="entry name" value="Ribsml_uS5_D2-typ_fold_subgr"/>
</dbReference>
<dbReference type="Proteomes" id="UP000094527">
    <property type="component" value="Unassembled WGS sequence"/>
</dbReference>
<protein>
    <recommendedName>
        <fullName evidence="8">Tr-type G domain-containing protein</fullName>
    </recommendedName>
</protein>
<keyword evidence="5" id="KW-0508">mRNA splicing</keyword>
<dbReference type="CDD" id="cd04098">
    <property type="entry name" value="eEF2_C_snRNP"/>
    <property type="match status" value="1"/>
</dbReference>
<dbReference type="InterPro" id="IPR000640">
    <property type="entry name" value="EFG_V-like"/>
</dbReference>
<dbReference type="InterPro" id="IPR009000">
    <property type="entry name" value="Transl_B-barrel_sf"/>
</dbReference>
<keyword evidence="4" id="KW-0342">GTP-binding</keyword>
<dbReference type="SMART" id="SM00838">
    <property type="entry name" value="EFG_C"/>
    <property type="match status" value="1"/>
</dbReference>
<accession>A0A1D2NKT0</accession>
<dbReference type="PANTHER" id="PTHR42908">
    <property type="entry name" value="TRANSLATION ELONGATION FACTOR-RELATED"/>
    <property type="match status" value="1"/>
</dbReference>
<dbReference type="SUPFAM" id="SSF54211">
    <property type="entry name" value="Ribosomal protein S5 domain 2-like"/>
    <property type="match status" value="1"/>
</dbReference>